<reference evidence="2" key="1">
    <citation type="journal article" date="2023" name="Mol. Biol. Evol.">
        <title>Third-Generation Sequencing Reveals the Adaptive Role of the Epigenome in Three Deep-Sea Polychaetes.</title>
        <authorList>
            <person name="Perez M."/>
            <person name="Aroh O."/>
            <person name="Sun Y."/>
            <person name="Lan Y."/>
            <person name="Juniper S.K."/>
            <person name="Young C.R."/>
            <person name="Angers B."/>
            <person name="Qian P.Y."/>
        </authorList>
    </citation>
    <scope>NUCLEOTIDE SEQUENCE</scope>
    <source>
        <strain evidence="2">P08H-3</strain>
    </source>
</reference>
<protein>
    <submittedName>
        <fullName evidence="2">Uncharacterized protein</fullName>
    </submittedName>
</protein>
<feature type="non-terminal residue" evidence="2">
    <location>
        <position position="1"/>
    </location>
</feature>
<dbReference type="EMBL" id="JAODUP010000372">
    <property type="protein sequence ID" value="KAK2151207.1"/>
    <property type="molecule type" value="Genomic_DNA"/>
</dbReference>
<dbReference type="PANTHER" id="PTHR33444">
    <property type="entry name" value="SI:DKEY-19B23.12-RELATED"/>
    <property type="match status" value="1"/>
</dbReference>
<gene>
    <name evidence="2" type="ORF">LSH36_372g02006</name>
</gene>
<keyword evidence="3" id="KW-1185">Reference proteome</keyword>
<organism evidence="2 3">
    <name type="scientific">Paralvinella palmiformis</name>
    <dbReference type="NCBI Taxonomy" id="53620"/>
    <lineage>
        <taxon>Eukaryota</taxon>
        <taxon>Metazoa</taxon>
        <taxon>Spiralia</taxon>
        <taxon>Lophotrochozoa</taxon>
        <taxon>Annelida</taxon>
        <taxon>Polychaeta</taxon>
        <taxon>Sedentaria</taxon>
        <taxon>Canalipalpata</taxon>
        <taxon>Terebellida</taxon>
        <taxon>Terebelliformia</taxon>
        <taxon>Alvinellidae</taxon>
        <taxon>Paralvinella</taxon>
    </lineage>
</organism>
<evidence type="ECO:0000256" key="1">
    <source>
        <dbReference type="SAM" id="Phobius"/>
    </source>
</evidence>
<dbReference type="PANTHER" id="PTHR33444:SF2">
    <property type="entry name" value="MARVEL DOMAIN-CONTAINING PROTEIN"/>
    <property type="match status" value="1"/>
</dbReference>
<evidence type="ECO:0000313" key="2">
    <source>
        <dbReference type="EMBL" id="KAK2151207.1"/>
    </source>
</evidence>
<keyword evidence="1" id="KW-1133">Transmembrane helix</keyword>
<comment type="caution">
    <text evidence="2">The sequence shown here is derived from an EMBL/GenBank/DDBJ whole genome shotgun (WGS) entry which is preliminary data.</text>
</comment>
<name>A0AAD9MZ61_9ANNE</name>
<sequence length="227" mass="25399">QIKSNKDGAVTFSKVPVKQTPTIIDVHSNESDDNSDIKSNKDGAVTFSKVPVKQTPTIIDVHSNESDDNSDVKKNMHGPFIRVSVCLLILSAIDFFLSIAMLVVGSIFYDKCRVSTLIPVYLIVGGSLGLVLATFLSGDILGTYKSHLTQCTYMMFWISVLWHCVGLIITIRIRHTQHTDPTAKDYCIYELYHFALYLSVVLTVGFVVLIAILIFICVFRPKRTMYL</sequence>
<keyword evidence="1" id="KW-0472">Membrane</keyword>
<evidence type="ECO:0000313" key="3">
    <source>
        <dbReference type="Proteomes" id="UP001208570"/>
    </source>
</evidence>
<dbReference type="Proteomes" id="UP001208570">
    <property type="component" value="Unassembled WGS sequence"/>
</dbReference>
<feature type="transmembrane region" description="Helical" evidence="1">
    <location>
        <begin position="153"/>
        <end position="174"/>
    </location>
</feature>
<dbReference type="InterPro" id="IPR040350">
    <property type="entry name" value="TMEM272"/>
</dbReference>
<accession>A0AAD9MZ61</accession>
<feature type="transmembrane region" description="Helical" evidence="1">
    <location>
        <begin position="83"/>
        <end position="108"/>
    </location>
</feature>
<dbReference type="AlphaFoldDB" id="A0AAD9MZ61"/>
<proteinExistence type="predicted"/>
<keyword evidence="1" id="KW-0812">Transmembrane</keyword>
<feature type="transmembrane region" description="Helical" evidence="1">
    <location>
        <begin position="120"/>
        <end position="141"/>
    </location>
</feature>
<feature type="transmembrane region" description="Helical" evidence="1">
    <location>
        <begin position="194"/>
        <end position="219"/>
    </location>
</feature>